<comment type="cofactor">
    <cofactor evidence="1">
        <name>Mg(2+)</name>
        <dbReference type="ChEBI" id="CHEBI:18420"/>
    </cofactor>
</comment>
<sequence>MRLVSFETKGQERAGLVLSDGRVVDLYETALDLAATGQFPGGTAGCEALKTVPGIIAVCAAVLPSLRLIESEGEQGRGTLIEAGDYGLLAPIPRPYKNVFCVGRNYIDHVTEGYKARGSEIRVPEHPQFFSKPPTAVTGPHSDIPFDPKTMARLDYEVELGVIIGMQGKDIPQESALDHVFGYTIINDLTARDLQRKHDQWFKGKGLDFSCPMGPWIVHKDDIADPQDLAISLSVNGEVRQQARTSQMIFDLKRIISDLSQGMTLEVGDIIATGTPSGVGYAMASPSFLSPGDVVRCEIECIGAIENRIGVTQR</sequence>
<dbReference type="GO" id="GO:0016853">
    <property type="term" value="F:isomerase activity"/>
    <property type="evidence" value="ECO:0007669"/>
    <property type="project" value="UniProtKB-ARBA"/>
</dbReference>
<dbReference type="EMBL" id="JABBGJ010000089">
    <property type="protein sequence ID" value="NMM04423.1"/>
    <property type="molecule type" value="Genomic_DNA"/>
</dbReference>
<accession>A0A848ITK7</accession>
<organism evidence="6 7">
    <name type="scientific">Paraburkholderia polaris</name>
    <dbReference type="NCBI Taxonomy" id="2728848"/>
    <lineage>
        <taxon>Bacteria</taxon>
        <taxon>Pseudomonadati</taxon>
        <taxon>Pseudomonadota</taxon>
        <taxon>Betaproteobacteria</taxon>
        <taxon>Burkholderiales</taxon>
        <taxon>Burkholderiaceae</taxon>
        <taxon>Paraburkholderia</taxon>
    </lineage>
</organism>
<name>A0A848ITK7_9BURK</name>
<dbReference type="GO" id="GO:0019752">
    <property type="term" value="P:carboxylic acid metabolic process"/>
    <property type="evidence" value="ECO:0007669"/>
    <property type="project" value="UniProtKB-ARBA"/>
</dbReference>
<feature type="domain" description="Fumarylacetoacetase-like C-terminal" evidence="5">
    <location>
        <begin position="99"/>
        <end position="309"/>
    </location>
</feature>
<comment type="similarity">
    <text evidence="2">Belongs to the FAH family.</text>
</comment>
<dbReference type="InterPro" id="IPR011234">
    <property type="entry name" value="Fumarylacetoacetase-like_C"/>
</dbReference>
<evidence type="ECO:0000256" key="1">
    <source>
        <dbReference type="ARBA" id="ARBA00001946"/>
    </source>
</evidence>
<evidence type="ECO:0000313" key="7">
    <source>
        <dbReference type="Proteomes" id="UP000544134"/>
    </source>
</evidence>
<comment type="caution">
    <text evidence="6">The sequence shown here is derived from an EMBL/GenBank/DDBJ whole genome shotgun (WGS) entry which is preliminary data.</text>
</comment>
<gene>
    <name evidence="6" type="ORF">HHL24_42120</name>
</gene>
<protein>
    <submittedName>
        <fullName evidence="6">Fumarylacetoacetate hydrolase family protein</fullName>
    </submittedName>
</protein>
<evidence type="ECO:0000256" key="3">
    <source>
        <dbReference type="ARBA" id="ARBA00022723"/>
    </source>
</evidence>
<keyword evidence="3" id="KW-0479">Metal-binding</keyword>
<evidence type="ECO:0000256" key="2">
    <source>
        <dbReference type="ARBA" id="ARBA00010211"/>
    </source>
</evidence>
<dbReference type="PANTHER" id="PTHR11820:SF7">
    <property type="entry name" value="ACYLPYRUVASE FAHD1, MITOCHONDRIAL"/>
    <property type="match status" value="1"/>
</dbReference>
<keyword evidence="4 6" id="KW-0378">Hydrolase</keyword>
<dbReference type="GO" id="GO:0046872">
    <property type="term" value="F:metal ion binding"/>
    <property type="evidence" value="ECO:0007669"/>
    <property type="project" value="UniProtKB-KW"/>
</dbReference>
<keyword evidence="7" id="KW-1185">Reference proteome</keyword>
<dbReference type="SUPFAM" id="SSF56529">
    <property type="entry name" value="FAH"/>
    <property type="match status" value="1"/>
</dbReference>
<proteinExistence type="inferred from homology"/>
<evidence type="ECO:0000256" key="4">
    <source>
        <dbReference type="ARBA" id="ARBA00022801"/>
    </source>
</evidence>
<dbReference type="Proteomes" id="UP000544134">
    <property type="component" value="Unassembled WGS sequence"/>
</dbReference>
<dbReference type="AlphaFoldDB" id="A0A848ITK7"/>
<reference evidence="6 7" key="1">
    <citation type="submission" date="2020-04" db="EMBL/GenBank/DDBJ databases">
        <title>Paraburkholderia sp. RP-4-7 isolated from soil.</title>
        <authorList>
            <person name="Dahal R.H."/>
        </authorList>
    </citation>
    <scope>NUCLEOTIDE SEQUENCE [LARGE SCALE GENOMIC DNA]</scope>
    <source>
        <strain evidence="6 7">RP-4-7</strain>
    </source>
</reference>
<dbReference type="GO" id="GO:0018773">
    <property type="term" value="F:acetylpyruvate hydrolase activity"/>
    <property type="evidence" value="ECO:0007669"/>
    <property type="project" value="TreeGrafter"/>
</dbReference>
<dbReference type="Gene3D" id="3.90.850.10">
    <property type="entry name" value="Fumarylacetoacetase-like, C-terminal domain"/>
    <property type="match status" value="1"/>
</dbReference>
<evidence type="ECO:0000313" key="6">
    <source>
        <dbReference type="EMBL" id="NMM04423.1"/>
    </source>
</evidence>
<dbReference type="PANTHER" id="PTHR11820">
    <property type="entry name" value="ACYLPYRUVASE"/>
    <property type="match status" value="1"/>
</dbReference>
<dbReference type="InterPro" id="IPR036663">
    <property type="entry name" value="Fumarylacetoacetase_C_sf"/>
</dbReference>
<evidence type="ECO:0000259" key="5">
    <source>
        <dbReference type="Pfam" id="PF01557"/>
    </source>
</evidence>
<dbReference type="FunFam" id="3.90.850.10:FF:000002">
    <property type="entry name" value="2-hydroxyhepta-2,4-diene-1,7-dioate isomerase"/>
    <property type="match status" value="1"/>
</dbReference>
<dbReference type="Pfam" id="PF01557">
    <property type="entry name" value="FAA_hydrolase"/>
    <property type="match status" value="1"/>
</dbReference>